<dbReference type="AlphaFoldDB" id="A0A822Z6A5"/>
<keyword evidence="7 12" id="KW-0560">Oxidoreductase</keyword>
<evidence type="ECO:0008006" key="15">
    <source>
        <dbReference type="Google" id="ProtNLM"/>
    </source>
</evidence>
<evidence type="ECO:0000256" key="2">
    <source>
        <dbReference type="ARBA" id="ARBA00010617"/>
    </source>
</evidence>
<dbReference type="InterPro" id="IPR001128">
    <property type="entry name" value="Cyt_P450"/>
</dbReference>
<dbReference type="Proteomes" id="UP000607653">
    <property type="component" value="Unassembled WGS sequence"/>
</dbReference>
<dbReference type="GO" id="GO:0016705">
    <property type="term" value="F:oxidoreductase activity, acting on paired donors, with incorporation or reduction of molecular oxygen"/>
    <property type="evidence" value="ECO:0007669"/>
    <property type="project" value="InterPro"/>
</dbReference>
<reference evidence="13 14" key="1">
    <citation type="journal article" date="2020" name="Mol. Biol. Evol.">
        <title>Distinct Expression and Methylation Patterns for Genes with Different Fates following a Single Whole-Genome Duplication in Flowering Plants.</title>
        <authorList>
            <person name="Shi T."/>
            <person name="Rahmani R.S."/>
            <person name="Gugger P.F."/>
            <person name="Wang M."/>
            <person name="Li H."/>
            <person name="Zhang Y."/>
            <person name="Li Z."/>
            <person name="Wang Q."/>
            <person name="Van de Peer Y."/>
            <person name="Marchal K."/>
            <person name="Chen J."/>
        </authorList>
    </citation>
    <scope>NUCLEOTIDE SEQUENCE [LARGE SCALE GENOMIC DNA]</scope>
    <source>
        <tissue evidence="13">Leaf</tissue>
    </source>
</reference>
<keyword evidence="10" id="KW-0472">Membrane</keyword>
<dbReference type="PANTHER" id="PTHR24282">
    <property type="entry name" value="CYTOCHROME P450 FAMILY MEMBER"/>
    <property type="match status" value="1"/>
</dbReference>
<dbReference type="InterPro" id="IPR050665">
    <property type="entry name" value="Cytochrome_P450_Monooxygen"/>
</dbReference>
<evidence type="ECO:0000256" key="10">
    <source>
        <dbReference type="ARBA" id="ARBA00023136"/>
    </source>
</evidence>
<dbReference type="InterPro" id="IPR036396">
    <property type="entry name" value="Cyt_P450_sf"/>
</dbReference>
<accession>A0A822Z6A5</accession>
<evidence type="ECO:0000256" key="3">
    <source>
        <dbReference type="ARBA" id="ARBA00022617"/>
    </source>
</evidence>
<evidence type="ECO:0000256" key="1">
    <source>
        <dbReference type="ARBA" id="ARBA00004370"/>
    </source>
</evidence>
<sequence length="515" mass="58703">MGYVLVAGTLFLVTVITIAWKAFMDLIWKPYSITKHFQKQGITGPAYHLLSGSVNEMMKIEEEEKQTPMDPSSHNVTPKVLPHYHRWSQQYGDCFLFWFGTQPRLSIVDPGMIKEVLSTKFGYYTIDKPTPPVMALLGNGLLNLTGLDWVRHRRAINPAFTIDKLKGMTKRMAACALSTLDRWADQVVETNDQCKEIEVHKEFMELTADIIAHTSFGTNYKEGKEVFEVERELHRMVIDSVADVYVPGSEYIPTKWNRRMWMLEKRLRNKLKSIIESKLRTADLGDSNHDYGEDLLGLMMGISEDSKKQQGSSLTVNEIIDECKTFFFAGHETTSNLLTWAMFFLGKDLEWQKRLREEVLSVCGIGVPDADKVSKLKLMNMVLYETLRLYSPVIFTERKAAQDIKLGDLTIPKDTVVTFPFPIIHRNKKYWGDDADDFNPLRFADGFSKAAKHPNALIAFSMGPRVCIGQNFAMLEAKIGMAMILQSCEILMVDVILDQDSSFCLAGEDPHKHCR</sequence>
<dbReference type="Pfam" id="PF00067">
    <property type="entry name" value="p450"/>
    <property type="match status" value="1"/>
</dbReference>
<gene>
    <name evidence="13" type="ORF">HUJ06_009137</name>
</gene>
<dbReference type="PROSITE" id="PS00086">
    <property type="entry name" value="CYTOCHROME_P450"/>
    <property type="match status" value="1"/>
</dbReference>
<dbReference type="EMBL" id="DUZY01000004">
    <property type="protein sequence ID" value="DAD38496.1"/>
    <property type="molecule type" value="Genomic_DNA"/>
</dbReference>
<evidence type="ECO:0000256" key="5">
    <source>
        <dbReference type="ARBA" id="ARBA00022723"/>
    </source>
</evidence>
<keyword evidence="3 11" id="KW-0349">Heme</keyword>
<dbReference type="Gene3D" id="1.10.630.10">
    <property type="entry name" value="Cytochrome P450"/>
    <property type="match status" value="1"/>
</dbReference>
<keyword evidence="14" id="KW-1185">Reference proteome</keyword>
<evidence type="ECO:0000256" key="12">
    <source>
        <dbReference type="RuleBase" id="RU000461"/>
    </source>
</evidence>
<dbReference type="GO" id="GO:0004497">
    <property type="term" value="F:monooxygenase activity"/>
    <property type="evidence" value="ECO:0007669"/>
    <property type="project" value="UniProtKB-KW"/>
</dbReference>
<dbReference type="InterPro" id="IPR002401">
    <property type="entry name" value="Cyt_P450_E_grp-I"/>
</dbReference>
<keyword evidence="5 11" id="KW-0479">Metal-binding</keyword>
<proteinExistence type="inferred from homology"/>
<comment type="caution">
    <text evidence="13">The sequence shown here is derived from an EMBL/GenBank/DDBJ whole genome shotgun (WGS) entry which is preliminary data.</text>
</comment>
<keyword evidence="4" id="KW-0812">Transmembrane</keyword>
<dbReference type="PRINTS" id="PR00463">
    <property type="entry name" value="EP450I"/>
</dbReference>
<evidence type="ECO:0000256" key="9">
    <source>
        <dbReference type="ARBA" id="ARBA00023033"/>
    </source>
</evidence>
<evidence type="ECO:0000256" key="4">
    <source>
        <dbReference type="ARBA" id="ARBA00022692"/>
    </source>
</evidence>
<dbReference type="SUPFAM" id="SSF48264">
    <property type="entry name" value="Cytochrome P450"/>
    <property type="match status" value="1"/>
</dbReference>
<evidence type="ECO:0000256" key="8">
    <source>
        <dbReference type="ARBA" id="ARBA00023004"/>
    </source>
</evidence>
<organism evidence="13 14">
    <name type="scientific">Nelumbo nucifera</name>
    <name type="common">Sacred lotus</name>
    <dbReference type="NCBI Taxonomy" id="4432"/>
    <lineage>
        <taxon>Eukaryota</taxon>
        <taxon>Viridiplantae</taxon>
        <taxon>Streptophyta</taxon>
        <taxon>Embryophyta</taxon>
        <taxon>Tracheophyta</taxon>
        <taxon>Spermatophyta</taxon>
        <taxon>Magnoliopsida</taxon>
        <taxon>Proteales</taxon>
        <taxon>Nelumbonaceae</taxon>
        <taxon>Nelumbo</taxon>
    </lineage>
</organism>
<keyword evidence="6" id="KW-1133">Transmembrane helix</keyword>
<dbReference type="GO" id="GO:0020037">
    <property type="term" value="F:heme binding"/>
    <property type="evidence" value="ECO:0007669"/>
    <property type="project" value="InterPro"/>
</dbReference>
<dbReference type="GO" id="GO:0005506">
    <property type="term" value="F:iron ion binding"/>
    <property type="evidence" value="ECO:0007669"/>
    <property type="project" value="InterPro"/>
</dbReference>
<evidence type="ECO:0000256" key="7">
    <source>
        <dbReference type="ARBA" id="ARBA00023002"/>
    </source>
</evidence>
<evidence type="ECO:0000313" key="13">
    <source>
        <dbReference type="EMBL" id="DAD38496.1"/>
    </source>
</evidence>
<dbReference type="PANTHER" id="PTHR24282:SF135">
    <property type="entry name" value="CYTOCHROME P450 709B2"/>
    <property type="match status" value="1"/>
</dbReference>
<comment type="cofactor">
    <cofactor evidence="11">
        <name>heme</name>
        <dbReference type="ChEBI" id="CHEBI:30413"/>
    </cofactor>
</comment>
<protein>
    <recommendedName>
        <fullName evidence="15">Cytochrome P450 709B2-like</fullName>
    </recommendedName>
</protein>
<evidence type="ECO:0000256" key="11">
    <source>
        <dbReference type="PIRSR" id="PIRSR602401-1"/>
    </source>
</evidence>
<comment type="similarity">
    <text evidence="2 12">Belongs to the cytochrome P450 family.</text>
</comment>
<keyword evidence="9 12" id="KW-0503">Monooxygenase</keyword>
<feature type="binding site" description="axial binding residue" evidence="11">
    <location>
        <position position="467"/>
    </location>
    <ligand>
        <name>heme</name>
        <dbReference type="ChEBI" id="CHEBI:30413"/>
    </ligand>
    <ligandPart>
        <name>Fe</name>
        <dbReference type="ChEBI" id="CHEBI:18248"/>
    </ligandPart>
</feature>
<evidence type="ECO:0000256" key="6">
    <source>
        <dbReference type="ARBA" id="ARBA00022989"/>
    </source>
</evidence>
<name>A0A822Z6A5_NELNU</name>
<keyword evidence="8 11" id="KW-0408">Iron</keyword>
<comment type="subcellular location">
    <subcellularLocation>
        <location evidence="1">Membrane</location>
    </subcellularLocation>
</comment>
<dbReference type="InterPro" id="IPR017972">
    <property type="entry name" value="Cyt_P450_CS"/>
</dbReference>
<dbReference type="GO" id="GO:0016020">
    <property type="term" value="C:membrane"/>
    <property type="evidence" value="ECO:0007669"/>
    <property type="project" value="UniProtKB-SubCell"/>
</dbReference>
<evidence type="ECO:0000313" key="14">
    <source>
        <dbReference type="Proteomes" id="UP000607653"/>
    </source>
</evidence>
<dbReference type="PRINTS" id="PR00385">
    <property type="entry name" value="P450"/>
</dbReference>